<keyword evidence="12" id="KW-1185">Reference proteome</keyword>
<proteinExistence type="inferred from homology"/>
<organism evidence="11 12">
    <name type="scientific">Actinomadura rudentiformis</name>
    <dbReference type="NCBI Taxonomy" id="359158"/>
    <lineage>
        <taxon>Bacteria</taxon>
        <taxon>Bacillati</taxon>
        <taxon>Actinomycetota</taxon>
        <taxon>Actinomycetes</taxon>
        <taxon>Streptosporangiales</taxon>
        <taxon>Thermomonosporaceae</taxon>
        <taxon>Actinomadura</taxon>
    </lineage>
</organism>
<dbReference type="GO" id="GO:0005886">
    <property type="term" value="C:plasma membrane"/>
    <property type="evidence" value="ECO:0007669"/>
    <property type="project" value="UniProtKB-SubCell"/>
</dbReference>
<feature type="transmembrane region" description="Helical" evidence="9">
    <location>
        <begin position="117"/>
        <end position="137"/>
    </location>
</feature>
<dbReference type="PROSITE" id="PS50928">
    <property type="entry name" value="ABC_TM1"/>
    <property type="match status" value="1"/>
</dbReference>
<feature type="transmembrane region" description="Helical" evidence="9">
    <location>
        <begin position="80"/>
        <end position="105"/>
    </location>
</feature>
<evidence type="ECO:0000256" key="4">
    <source>
        <dbReference type="ARBA" id="ARBA00022475"/>
    </source>
</evidence>
<comment type="similarity">
    <text evidence="2">Belongs to the binding-protein-dependent transport system permease family. MalFG subfamily.</text>
</comment>
<evidence type="ECO:0000259" key="10">
    <source>
        <dbReference type="PROSITE" id="PS50928"/>
    </source>
</evidence>
<comment type="caution">
    <text evidence="11">The sequence shown here is derived from an EMBL/GenBank/DDBJ whole genome shotgun (WGS) entry which is preliminary data.</text>
</comment>
<dbReference type="InterPro" id="IPR000515">
    <property type="entry name" value="MetI-like"/>
</dbReference>
<protein>
    <submittedName>
        <fullName evidence="11">Carbohydrate ABC transporter permease</fullName>
    </submittedName>
</protein>
<dbReference type="Pfam" id="PF00528">
    <property type="entry name" value="BPD_transp_1"/>
    <property type="match status" value="1"/>
</dbReference>
<keyword evidence="7 9" id="KW-1133">Transmembrane helix</keyword>
<feature type="transmembrane region" description="Helical" evidence="9">
    <location>
        <begin position="149"/>
        <end position="172"/>
    </location>
</feature>
<dbReference type="PANTHER" id="PTHR32243:SF50">
    <property type="entry name" value="MALTOSE_MALTODEXTRIN TRANSPORT SYSTEM PERMEASE PROTEIN MALG"/>
    <property type="match status" value="1"/>
</dbReference>
<keyword evidence="6 9" id="KW-0812">Transmembrane</keyword>
<reference evidence="11 12" key="1">
    <citation type="submission" date="2019-09" db="EMBL/GenBank/DDBJ databases">
        <title>Actinomadura physcomitrii sp. nov., a novel actinomycete isolated from moss [Physcomitrium sphaericum (Ludw) Fuernr].</title>
        <authorList>
            <person name="Zhuang X."/>
            <person name="Liu C."/>
        </authorList>
    </citation>
    <scope>NUCLEOTIDE SEQUENCE [LARGE SCALE GENOMIC DNA]</scope>
    <source>
        <strain evidence="11 12">HMC1</strain>
    </source>
</reference>
<evidence type="ECO:0000256" key="1">
    <source>
        <dbReference type="ARBA" id="ARBA00004651"/>
    </source>
</evidence>
<evidence type="ECO:0000256" key="3">
    <source>
        <dbReference type="ARBA" id="ARBA00022448"/>
    </source>
</evidence>
<evidence type="ECO:0000256" key="7">
    <source>
        <dbReference type="ARBA" id="ARBA00022989"/>
    </source>
</evidence>
<name>A0A6H9Z6V5_9ACTN</name>
<dbReference type="AlphaFoldDB" id="A0A6H9Z6V5"/>
<evidence type="ECO:0000256" key="9">
    <source>
        <dbReference type="RuleBase" id="RU363032"/>
    </source>
</evidence>
<evidence type="ECO:0000313" key="12">
    <source>
        <dbReference type="Proteomes" id="UP000468735"/>
    </source>
</evidence>
<dbReference type="InterPro" id="IPR035906">
    <property type="entry name" value="MetI-like_sf"/>
</dbReference>
<feature type="domain" description="ABC transmembrane type-1" evidence="10">
    <location>
        <begin position="81"/>
        <end position="272"/>
    </location>
</feature>
<dbReference type="Proteomes" id="UP000468735">
    <property type="component" value="Unassembled WGS sequence"/>
</dbReference>
<dbReference type="CDD" id="cd06261">
    <property type="entry name" value="TM_PBP2"/>
    <property type="match status" value="1"/>
</dbReference>
<evidence type="ECO:0000256" key="8">
    <source>
        <dbReference type="ARBA" id="ARBA00023136"/>
    </source>
</evidence>
<accession>A0A6H9Z6V5</accession>
<keyword evidence="8 9" id="KW-0472">Membrane</keyword>
<dbReference type="EMBL" id="WBMT01000005">
    <property type="protein sequence ID" value="KAB2349565.1"/>
    <property type="molecule type" value="Genomic_DNA"/>
</dbReference>
<dbReference type="GO" id="GO:0015423">
    <property type="term" value="F:ABC-type maltose transporter activity"/>
    <property type="evidence" value="ECO:0007669"/>
    <property type="project" value="TreeGrafter"/>
</dbReference>
<dbReference type="InterPro" id="IPR050901">
    <property type="entry name" value="BP-dep_ABC_trans_perm"/>
</dbReference>
<dbReference type="RefSeq" id="WP_151560334.1">
    <property type="nucleotide sequence ID" value="NZ_WBMT01000005.1"/>
</dbReference>
<keyword evidence="4" id="KW-1003">Cell membrane</keyword>
<dbReference type="GO" id="GO:0042956">
    <property type="term" value="P:maltodextrin transmembrane transport"/>
    <property type="evidence" value="ECO:0007669"/>
    <property type="project" value="TreeGrafter"/>
</dbReference>
<keyword evidence="5" id="KW-0762">Sugar transport</keyword>
<feature type="transmembrane region" description="Helical" evidence="9">
    <location>
        <begin position="21"/>
        <end position="43"/>
    </location>
</feature>
<dbReference type="OrthoDB" id="9794684at2"/>
<dbReference type="PANTHER" id="PTHR32243">
    <property type="entry name" value="MALTOSE TRANSPORT SYSTEM PERMEASE-RELATED"/>
    <property type="match status" value="1"/>
</dbReference>
<sequence>MSTRDGKKLREGKKRSVVASVGLHAALLTASAISLIPLAWLALTSFKPKGAWISSDVRFFDQPTLDNYRYVLTETSFPRWLLNSVLVAGMTMVIGVLIAASTGYAISRFRFAGLRTILWLLLVTQMFPVAVLIVPLYNLLGRLGLINQYPGLVVAYLTVAVPFSAWMMKGYFDTIPTEIDQAGQIDGLTPFGAFFRLILPLAKPGLAVAAFYSFITAWGEVAYATAFMTGDDHYTLAPGLQQFVSQTRAEWGWLTAAAVLITIPAGAVFLAVQRHLVTGLTAGASKS</sequence>
<evidence type="ECO:0000313" key="11">
    <source>
        <dbReference type="EMBL" id="KAB2349565.1"/>
    </source>
</evidence>
<keyword evidence="3 9" id="KW-0813">Transport</keyword>
<evidence type="ECO:0000256" key="5">
    <source>
        <dbReference type="ARBA" id="ARBA00022597"/>
    </source>
</evidence>
<dbReference type="SUPFAM" id="SSF161098">
    <property type="entry name" value="MetI-like"/>
    <property type="match status" value="1"/>
</dbReference>
<evidence type="ECO:0000256" key="2">
    <source>
        <dbReference type="ARBA" id="ARBA00009047"/>
    </source>
</evidence>
<feature type="transmembrane region" description="Helical" evidence="9">
    <location>
        <begin position="251"/>
        <end position="272"/>
    </location>
</feature>
<evidence type="ECO:0000256" key="6">
    <source>
        <dbReference type="ARBA" id="ARBA00022692"/>
    </source>
</evidence>
<gene>
    <name evidence="11" type="ORF">F8566_12390</name>
</gene>
<dbReference type="Gene3D" id="1.10.3720.10">
    <property type="entry name" value="MetI-like"/>
    <property type="match status" value="1"/>
</dbReference>
<comment type="subcellular location">
    <subcellularLocation>
        <location evidence="1 9">Cell membrane</location>
        <topology evidence="1 9">Multi-pass membrane protein</topology>
    </subcellularLocation>
</comment>